<sequence length="129" mass="14634">MTLHQLFTEPLPQQAPSRTSSFQTKTKPRPVAQLSKASLESRLRQQLDAPDTAEPASHILKRIGITRSYAKYWFPERLVQQTHKHQQSQQRTTAERQIEDVERTGRVFRNIVAGGRLSEHPSDVPGPAA</sequence>
<dbReference type="RefSeq" id="WP_021478253.1">
    <property type="nucleotide sequence ID" value="NZ_AVPH01000268.1"/>
</dbReference>
<feature type="compositionally biased region" description="Polar residues" evidence="1">
    <location>
        <begin position="14"/>
        <end position="25"/>
    </location>
</feature>
<keyword evidence="3" id="KW-1185">Reference proteome</keyword>
<organism evidence="2 3">
    <name type="scientific">Pseudogulbenkiania ferrooxidans EGD-HP2</name>
    <dbReference type="NCBI Taxonomy" id="1388764"/>
    <lineage>
        <taxon>Bacteria</taxon>
        <taxon>Pseudomonadati</taxon>
        <taxon>Pseudomonadota</taxon>
        <taxon>Betaproteobacteria</taxon>
        <taxon>Neisseriales</taxon>
        <taxon>Chromobacteriaceae</taxon>
        <taxon>Pseudogulbenkiania</taxon>
    </lineage>
</organism>
<comment type="caution">
    <text evidence="2">The sequence shown here is derived from an EMBL/GenBank/DDBJ whole genome shotgun (WGS) entry which is preliminary data.</text>
</comment>
<dbReference type="EMBL" id="AVPH01000268">
    <property type="protein sequence ID" value="ERE02445.1"/>
    <property type="molecule type" value="Genomic_DNA"/>
</dbReference>
<dbReference type="Proteomes" id="UP000016426">
    <property type="component" value="Unassembled WGS sequence"/>
</dbReference>
<evidence type="ECO:0000256" key="1">
    <source>
        <dbReference type="SAM" id="MobiDB-lite"/>
    </source>
</evidence>
<gene>
    <name evidence="2" type="ORF">O166_13575</name>
</gene>
<accession>A0ABP2XKE0</accession>
<name>A0ABP2XKE0_9NEIS</name>
<feature type="region of interest" description="Disordered" evidence="1">
    <location>
        <begin position="1"/>
        <end position="34"/>
    </location>
</feature>
<feature type="region of interest" description="Disordered" evidence="1">
    <location>
        <begin position="82"/>
        <end position="102"/>
    </location>
</feature>
<evidence type="ECO:0000313" key="2">
    <source>
        <dbReference type="EMBL" id="ERE02445.1"/>
    </source>
</evidence>
<feature type="compositionally biased region" description="Basic and acidic residues" evidence="1">
    <location>
        <begin position="93"/>
        <end position="102"/>
    </location>
</feature>
<proteinExistence type="predicted"/>
<reference evidence="2 3" key="1">
    <citation type="journal article" date="2013" name="Genome Announc.">
        <title>Genome Sequence of the Pigment-Producing Bacterium Pseudogulbenkiania ferrooxidans, Isolated from Loktak Lake.</title>
        <authorList>
            <person name="Puranik S."/>
            <person name="Talkal R."/>
            <person name="Qureshi A."/>
            <person name="Khardenavis A."/>
            <person name="Kapley A."/>
            <person name="Purohit H.J."/>
        </authorList>
    </citation>
    <scope>NUCLEOTIDE SEQUENCE [LARGE SCALE GENOMIC DNA]</scope>
    <source>
        <strain evidence="2 3">EGD-HP2</strain>
    </source>
</reference>
<protein>
    <submittedName>
        <fullName evidence="2">Uncharacterized protein</fullName>
    </submittedName>
</protein>
<evidence type="ECO:0000313" key="3">
    <source>
        <dbReference type="Proteomes" id="UP000016426"/>
    </source>
</evidence>